<dbReference type="Proteomes" id="UP000282837">
    <property type="component" value="Unassembled WGS sequence"/>
</dbReference>
<keyword evidence="2" id="KW-0732">Signal</keyword>
<dbReference type="AlphaFoldDB" id="A0A3S2VRL5"/>
<feature type="signal peptide" evidence="2">
    <location>
        <begin position="1"/>
        <end position="23"/>
    </location>
</feature>
<dbReference type="EMBL" id="SACO01000011">
    <property type="protein sequence ID" value="RVU03878.1"/>
    <property type="molecule type" value="Genomic_DNA"/>
</dbReference>
<keyword evidence="5" id="KW-1185">Reference proteome</keyword>
<feature type="compositionally biased region" description="Gly residues" evidence="1">
    <location>
        <begin position="164"/>
        <end position="177"/>
    </location>
</feature>
<reference evidence="4 5" key="1">
    <citation type="submission" date="2019-01" db="EMBL/GenBank/DDBJ databases">
        <authorList>
            <person name="Chen W.-M."/>
        </authorList>
    </citation>
    <scope>NUCLEOTIDE SEQUENCE [LARGE SCALE GENOMIC DNA]</scope>
    <source>
        <strain evidence="4 5">FSY-9</strain>
    </source>
</reference>
<evidence type="ECO:0000313" key="4">
    <source>
        <dbReference type="EMBL" id="RVU03878.1"/>
    </source>
</evidence>
<dbReference type="InterPro" id="IPR013424">
    <property type="entry name" value="Ice-binding_C"/>
</dbReference>
<feature type="compositionally biased region" description="Gly residues" evidence="1">
    <location>
        <begin position="143"/>
        <end position="156"/>
    </location>
</feature>
<name>A0A3S2VRL5_9SPHN</name>
<accession>A0A3S2VRL5</accession>
<feature type="chain" id="PRO_5018768222" evidence="2">
    <location>
        <begin position="24"/>
        <end position="227"/>
    </location>
</feature>
<gene>
    <name evidence="4" type="ORF">EOE18_13525</name>
</gene>
<evidence type="ECO:0000256" key="2">
    <source>
        <dbReference type="SAM" id="SignalP"/>
    </source>
</evidence>
<sequence>MRGKKRKWAIGLCLLGISVTADDALLFHETLGIGSHHSAFAEMARLIRRRPVIGKIAVVPPHLGFPHRDGADIGHLVFARPPLGAKGHGSCVGVSCLATSGLADASDAGALGAAEEFAFSGDLSLNGQDLGGLNGGNPANFGPTGGLGNPNGGANGGANRNGLPLGGGGGSSGGGDGTIFVPQDGGGTVVPTVPEPATWGLMILGFGFTAQAMRRRVKRVDQTQPEA</sequence>
<protein>
    <submittedName>
        <fullName evidence="4">PEP-CTERM sorting domain-containing protein</fullName>
    </submittedName>
</protein>
<dbReference type="NCBIfam" id="NF035944">
    <property type="entry name" value="PEPxxWA-CTERM"/>
    <property type="match status" value="1"/>
</dbReference>
<evidence type="ECO:0000259" key="3">
    <source>
        <dbReference type="Pfam" id="PF07589"/>
    </source>
</evidence>
<organism evidence="4 5">
    <name type="scientific">Novosphingobium umbonatum</name>
    <dbReference type="NCBI Taxonomy" id="1908524"/>
    <lineage>
        <taxon>Bacteria</taxon>
        <taxon>Pseudomonadati</taxon>
        <taxon>Pseudomonadota</taxon>
        <taxon>Alphaproteobacteria</taxon>
        <taxon>Sphingomonadales</taxon>
        <taxon>Sphingomonadaceae</taxon>
        <taxon>Novosphingobium</taxon>
    </lineage>
</organism>
<evidence type="ECO:0000256" key="1">
    <source>
        <dbReference type="SAM" id="MobiDB-lite"/>
    </source>
</evidence>
<dbReference type="Pfam" id="PF07589">
    <property type="entry name" value="PEP-CTERM"/>
    <property type="match status" value="1"/>
</dbReference>
<dbReference type="OrthoDB" id="7874461at2"/>
<dbReference type="NCBIfam" id="TIGR02595">
    <property type="entry name" value="PEP_CTERM"/>
    <property type="match status" value="1"/>
</dbReference>
<feature type="region of interest" description="Disordered" evidence="1">
    <location>
        <begin position="135"/>
        <end position="181"/>
    </location>
</feature>
<feature type="domain" description="Ice-binding protein C-terminal" evidence="3">
    <location>
        <begin position="192"/>
        <end position="216"/>
    </location>
</feature>
<proteinExistence type="predicted"/>
<comment type="caution">
    <text evidence="4">The sequence shown here is derived from an EMBL/GenBank/DDBJ whole genome shotgun (WGS) entry which is preliminary data.</text>
</comment>
<evidence type="ECO:0000313" key="5">
    <source>
        <dbReference type="Proteomes" id="UP000282837"/>
    </source>
</evidence>